<comment type="similarity">
    <text evidence="1">Belongs to the AAA ATPase family.</text>
</comment>
<sequence length="457" mass="48113">MVNHNGDAVVCEAEEAIPGLAGWFDGQGWQIQETLRALGELLMNIEPTSQVVSRDVFNAFVETHMGQRVHELVAERRELSGVGRVMVGLALAAVIEEYQPVVSALSAYGDAGTGPRWDTVEAGPDTHHFPAGLAFYSDALVSGAAVVVAIRPPEGQARPATLTIYVRPDDRVRAVELADRILDRAKRDHHIFRGRVLHAEYVMGGVQFEVVERPAVTRADIVAAPELWAELDLNVAAVDRLSGQMRSMGLGVRRGAMLVGPPGVGKSACCAVIAAEMAGRFTVVYVDARVGATALRTVFDECVDIGPSVVIIEDVDLFIGSRKAAYGGMALGDFLAALDSHPAAQLLVLATTNDVTSLDAAAVRAARFDSIIEVPPPGPAAAGLILDRLLQEVPGGEGVDAAAVVAALPMQTTGADLREVVRRAVLAGEGTVDTAGLLAVARGGRFRPVMPAAGSYL</sequence>
<dbReference type="InterPro" id="IPR050168">
    <property type="entry name" value="AAA_ATPase_domain"/>
</dbReference>
<dbReference type="SUPFAM" id="SSF52540">
    <property type="entry name" value="P-loop containing nucleoside triphosphate hydrolases"/>
    <property type="match status" value="1"/>
</dbReference>
<dbReference type="InterPro" id="IPR003593">
    <property type="entry name" value="AAA+_ATPase"/>
</dbReference>
<feature type="domain" description="AAA+ ATPase" evidence="2">
    <location>
        <begin position="252"/>
        <end position="378"/>
    </location>
</feature>
<keyword evidence="4" id="KW-1185">Reference proteome</keyword>
<evidence type="ECO:0000313" key="4">
    <source>
        <dbReference type="Proteomes" id="UP001299283"/>
    </source>
</evidence>
<dbReference type="Gene3D" id="1.10.8.60">
    <property type="match status" value="1"/>
</dbReference>
<proteinExistence type="inferred from homology"/>
<keyword evidence="1 3" id="KW-0067">ATP-binding</keyword>
<reference evidence="3 4" key="1">
    <citation type="submission" date="2023-12" db="EMBL/GenBank/DDBJ databases">
        <title>Description of new species of Mycobacterium terrae complex isolated from sewage at the Sao Paulo Zoological Park Foundation in Brazil.</title>
        <authorList>
            <person name="Romagnoli C.L."/>
            <person name="Conceicao E.C."/>
            <person name="Machado E."/>
            <person name="Barreto L.B.P.F."/>
            <person name="Sharma A."/>
            <person name="Silva N.M."/>
            <person name="Marques L.E."/>
            <person name="Juliana M.A."/>
            <person name="Lourenco M.C.S."/>
            <person name="Digiampietri L.A."/>
            <person name="Suffys P.N."/>
            <person name="Viana-Niero C."/>
        </authorList>
    </citation>
    <scope>NUCLEOTIDE SEQUENCE [LARGE SCALE GENOMIC DNA]</scope>
    <source>
        <strain evidence="3 4">MYC017</strain>
    </source>
</reference>
<dbReference type="InterPro" id="IPR003960">
    <property type="entry name" value="ATPase_AAA_CS"/>
</dbReference>
<evidence type="ECO:0000256" key="1">
    <source>
        <dbReference type="RuleBase" id="RU003651"/>
    </source>
</evidence>
<dbReference type="RefSeq" id="WP_329779794.1">
    <property type="nucleotide sequence ID" value="NZ_JAYJJQ010000048.1"/>
</dbReference>
<evidence type="ECO:0000259" key="2">
    <source>
        <dbReference type="SMART" id="SM00382"/>
    </source>
</evidence>
<name>A0ABU5Z3R6_9MYCO</name>
<dbReference type="InterPro" id="IPR003959">
    <property type="entry name" value="ATPase_AAA_core"/>
</dbReference>
<dbReference type="GO" id="GO:0005524">
    <property type="term" value="F:ATP binding"/>
    <property type="evidence" value="ECO:0007669"/>
    <property type="project" value="UniProtKB-KW"/>
</dbReference>
<dbReference type="EMBL" id="JAYJJQ010000048">
    <property type="protein sequence ID" value="MEB3072042.1"/>
    <property type="molecule type" value="Genomic_DNA"/>
</dbReference>
<comment type="caution">
    <text evidence="3">The sequence shown here is derived from an EMBL/GenBank/DDBJ whole genome shotgun (WGS) entry which is preliminary data.</text>
</comment>
<organism evidence="3 4">
    <name type="scientific">[Mycobacterium] vasticus</name>
    <dbReference type="NCBI Taxonomy" id="2875777"/>
    <lineage>
        <taxon>Bacteria</taxon>
        <taxon>Bacillati</taxon>
        <taxon>Actinomycetota</taxon>
        <taxon>Actinomycetes</taxon>
        <taxon>Mycobacteriales</taxon>
        <taxon>Mycobacteriaceae</taxon>
        <taxon>Mycolicibacter</taxon>
    </lineage>
</organism>
<evidence type="ECO:0000313" key="3">
    <source>
        <dbReference type="EMBL" id="MEB3072042.1"/>
    </source>
</evidence>
<dbReference type="Gene3D" id="3.40.50.300">
    <property type="entry name" value="P-loop containing nucleotide triphosphate hydrolases"/>
    <property type="match status" value="1"/>
</dbReference>
<accession>A0ABU5Z3R6</accession>
<protein>
    <submittedName>
        <fullName evidence="3">ATP-binding protein</fullName>
    </submittedName>
</protein>
<dbReference type="InterPro" id="IPR027417">
    <property type="entry name" value="P-loop_NTPase"/>
</dbReference>
<dbReference type="Proteomes" id="UP001299283">
    <property type="component" value="Unassembled WGS sequence"/>
</dbReference>
<keyword evidence="1" id="KW-0547">Nucleotide-binding</keyword>
<dbReference type="Pfam" id="PF00004">
    <property type="entry name" value="AAA"/>
    <property type="match status" value="1"/>
</dbReference>
<dbReference type="PANTHER" id="PTHR23077:SF117">
    <property type="entry name" value="AAA+ ATPASE DOMAIN-CONTAINING PROTEIN"/>
    <property type="match status" value="1"/>
</dbReference>
<dbReference type="SMART" id="SM00382">
    <property type="entry name" value="AAA"/>
    <property type="match status" value="1"/>
</dbReference>
<dbReference type="CDD" id="cd19481">
    <property type="entry name" value="RecA-like_protease"/>
    <property type="match status" value="1"/>
</dbReference>
<dbReference type="PANTHER" id="PTHR23077">
    <property type="entry name" value="AAA-FAMILY ATPASE"/>
    <property type="match status" value="1"/>
</dbReference>
<dbReference type="PROSITE" id="PS00674">
    <property type="entry name" value="AAA"/>
    <property type="match status" value="1"/>
</dbReference>
<gene>
    <name evidence="3" type="ORF">K5L39_22985</name>
</gene>